<dbReference type="GO" id="GO:0016491">
    <property type="term" value="F:oxidoreductase activity"/>
    <property type="evidence" value="ECO:0007669"/>
    <property type="project" value="UniProtKB-KW"/>
</dbReference>
<accession>A0ABS2BJY5</accession>
<feature type="transmembrane region" description="Helical" evidence="13">
    <location>
        <begin position="131"/>
        <end position="148"/>
    </location>
</feature>
<comment type="subcellular location">
    <subcellularLocation>
        <location evidence="1">Cell membrane</location>
        <topology evidence="1">Multi-pass membrane protein</topology>
    </subcellularLocation>
</comment>
<organism evidence="15 16">
    <name type="scientific">Jeongeupia naejangsanensis</name>
    <dbReference type="NCBI Taxonomy" id="613195"/>
    <lineage>
        <taxon>Bacteria</taxon>
        <taxon>Pseudomonadati</taxon>
        <taxon>Pseudomonadota</taxon>
        <taxon>Betaproteobacteria</taxon>
        <taxon>Neisseriales</taxon>
        <taxon>Chitinibacteraceae</taxon>
        <taxon>Jeongeupia</taxon>
    </lineage>
</organism>
<feature type="transmembrane region" description="Helical" evidence="13">
    <location>
        <begin position="89"/>
        <end position="111"/>
    </location>
</feature>
<evidence type="ECO:0000256" key="7">
    <source>
        <dbReference type="ARBA" id="ARBA00022982"/>
    </source>
</evidence>
<comment type="caution">
    <text evidence="15">The sequence shown here is derived from an EMBL/GenBank/DDBJ whole genome shotgun (WGS) entry which is preliminary data.</text>
</comment>
<evidence type="ECO:0000256" key="8">
    <source>
        <dbReference type="ARBA" id="ARBA00022989"/>
    </source>
</evidence>
<proteinExistence type="predicted"/>
<keyword evidence="9 15" id="KW-0560">Oxidoreductase</keyword>
<evidence type="ECO:0000256" key="5">
    <source>
        <dbReference type="ARBA" id="ARBA00022692"/>
    </source>
</evidence>
<dbReference type="InterPro" id="IPR003816">
    <property type="entry name" value="Nitrate_red_gam"/>
</dbReference>
<dbReference type="InterPro" id="IPR051936">
    <property type="entry name" value="Heme-iron_electron_transfer"/>
</dbReference>
<keyword evidence="7" id="KW-0249">Electron transport</keyword>
<dbReference type="EC" id="1.7.99.4" evidence="15"/>
<evidence type="ECO:0000256" key="4">
    <source>
        <dbReference type="ARBA" id="ARBA00022617"/>
    </source>
</evidence>
<feature type="transmembrane region" description="Helical" evidence="13">
    <location>
        <begin position="47"/>
        <end position="69"/>
    </location>
</feature>
<dbReference type="Pfam" id="PF02665">
    <property type="entry name" value="Nitrate_red_gam"/>
    <property type="match status" value="1"/>
</dbReference>
<evidence type="ECO:0000256" key="13">
    <source>
        <dbReference type="SAM" id="Phobius"/>
    </source>
</evidence>
<keyword evidence="16" id="KW-1185">Reference proteome</keyword>
<evidence type="ECO:0000259" key="14">
    <source>
        <dbReference type="Pfam" id="PF02665"/>
    </source>
</evidence>
<feature type="transmembrane region" description="Helical" evidence="13">
    <location>
        <begin position="6"/>
        <end position="26"/>
    </location>
</feature>
<dbReference type="RefSeq" id="WP_189459878.1">
    <property type="nucleotide sequence ID" value="NZ_JAESND010000003.1"/>
</dbReference>
<evidence type="ECO:0000256" key="6">
    <source>
        <dbReference type="ARBA" id="ARBA00022723"/>
    </source>
</evidence>
<evidence type="ECO:0000256" key="9">
    <source>
        <dbReference type="ARBA" id="ARBA00023002"/>
    </source>
</evidence>
<keyword evidence="4" id="KW-0349">Heme</keyword>
<dbReference type="SUPFAM" id="SSF103501">
    <property type="entry name" value="Respiratory nitrate reductase 1 gamma chain"/>
    <property type="match status" value="1"/>
</dbReference>
<keyword evidence="12 13" id="KW-0472">Membrane</keyword>
<keyword evidence="6" id="KW-0479">Metal-binding</keyword>
<evidence type="ECO:0000313" key="15">
    <source>
        <dbReference type="EMBL" id="MBM3115903.1"/>
    </source>
</evidence>
<keyword evidence="8 13" id="KW-1133">Transmembrane helix</keyword>
<evidence type="ECO:0000256" key="1">
    <source>
        <dbReference type="ARBA" id="ARBA00004651"/>
    </source>
</evidence>
<dbReference type="InterPro" id="IPR023234">
    <property type="entry name" value="NarG-like_domain"/>
</dbReference>
<dbReference type="Gene3D" id="1.20.950.20">
    <property type="entry name" value="Transmembrane di-heme cytochromes, Chain C"/>
    <property type="match status" value="1"/>
</dbReference>
<dbReference type="EMBL" id="JAESND010000003">
    <property type="protein sequence ID" value="MBM3115903.1"/>
    <property type="molecule type" value="Genomic_DNA"/>
</dbReference>
<evidence type="ECO:0000256" key="10">
    <source>
        <dbReference type="ARBA" id="ARBA00023004"/>
    </source>
</evidence>
<evidence type="ECO:0000256" key="12">
    <source>
        <dbReference type="ARBA" id="ARBA00023136"/>
    </source>
</evidence>
<reference evidence="15 16" key="1">
    <citation type="submission" date="2021-01" db="EMBL/GenBank/DDBJ databases">
        <title>Draft Genome Sequence and Polyhydroxyalkanoate Biosynthetic Potential of Jeongeupia naejangsanensis Type Strain DSM 24253.</title>
        <authorList>
            <person name="Turrini P."/>
            <person name="Artuso I."/>
            <person name="Lugli G.A."/>
            <person name="Frangipani E."/>
            <person name="Ventura M."/>
            <person name="Visca P."/>
        </authorList>
    </citation>
    <scope>NUCLEOTIDE SEQUENCE [LARGE SCALE GENOMIC DNA]</scope>
    <source>
        <strain evidence="15 16">DSM 24253</strain>
    </source>
</reference>
<keyword evidence="3" id="KW-1003">Cell membrane</keyword>
<keyword evidence="11" id="KW-0534">Nitrate assimilation</keyword>
<dbReference type="PANTHER" id="PTHR30598:SF3">
    <property type="entry name" value="RESPIRATORY NITRATE REDUCTASE 1 GAMMA CHAIN"/>
    <property type="match status" value="1"/>
</dbReference>
<feature type="domain" description="NarG-like" evidence="14">
    <location>
        <begin position="6"/>
        <end position="227"/>
    </location>
</feature>
<protein>
    <submittedName>
        <fullName evidence="15">Respiratory nitrate reductase subunit gamma</fullName>
        <ecNumber evidence="15">1.7.99.4</ecNumber>
    </submittedName>
</protein>
<dbReference type="NCBIfam" id="TIGR00351">
    <property type="entry name" value="narI"/>
    <property type="match status" value="1"/>
</dbReference>
<gene>
    <name evidence="15" type="primary">narI</name>
    <name evidence="15" type="ORF">JMJ54_08675</name>
</gene>
<keyword evidence="2" id="KW-0813">Transport</keyword>
<sequence>MTYLHHFVFGVYPYIGLAIFLFGSLVRFEREQYTWKSDSSQLIDRRLLRAGSYLFHIGVLGVFAGHLVGLLTPLAVWDALGVSHGAKQLLAMVAGGIFGGMGLIGALILIYRRFSSERLRAITTWRDKLTLGWITVTLILGLSTIFVSKDHLDGHMMTLFMEWAQRIVTFRGDAANYIVDAPGIFKLHIFMGMTLFVIFPFTRLVHVWSGFGAAGYVTRAWQLVRPRG</sequence>
<name>A0ABS2BJY5_9NEIS</name>
<dbReference type="InterPro" id="IPR036197">
    <property type="entry name" value="NarG-like_sf"/>
</dbReference>
<keyword evidence="10" id="KW-0408">Iron</keyword>
<evidence type="ECO:0000256" key="3">
    <source>
        <dbReference type="ARBA" id="ARBA00022475"/>
    </source>
</evidence>
<dbReference type="PANTHER" id="PTHR30598">
    <property type="entry name" value="NITRATE REDUCTASE PRIVATE CHAPERONE, REDOX ENZYME MATURATION PROTEIN REMP FAMILY"/>
    <property type="match status" value="1"/>
</dbReference>
<keyword evidence="5 13" id="KW-0812">Transmembrane</keyword>
<feature type="transmembrane region" description="Helical" evidence="13">
    <location>
        <begin position="189"/>
        <end position="217"/>
    </location>
</feature>
<evidence type="ECO:0000313" key="16">
    <source>
        <dbReference type="Proteomes" id="UP000809431"/>
    </source>
</evidence>
<evidence type="ECO:0000256" key="2">
    <source>
        <dbReference type="ARBA" id="ARBA00022448"/>
    </source>
</evidence>
<dbReference type="Proteomes" id="UP000809431">
    <property type="component" value="Unassembled WGS sequence"/>
</dbReference>
<evidence type="ECO:0000256" key="11">
    <source>
        <dbReference type="ARBA" id="ARBA00023063"/>
    </source>
</evidence>